<accession>A0ABP1CTK0</accession>
<feature type="region of interest" description="Disordered" evidence="2">
    <location>
        <begin position="482"/>
        <end position="510"/>
    </location>
</feature>
<feature type="region of interest" description="Disordered" evidence="2">
    <location>
        <begin position="580"/>
        <end position="669"/>
    </location>
</feature>
<feature type="domain" description="Zinc finger Mcm10/DnaG-type" evidence="3">
    <location>
        <begin position="432"/>
        <end position="477"/>
    </location>
</feature>
<feature type="region of interest" description="Disordered" evidence="2">
    <location>
        <begin position="681"/>
        <end position="718"/>
    </location>
</feature>
<evidence type="ECO:0000256" key="1">
    <source>
        <dbReference type="ARBA" id="ARBA00009679"/>
    </source>
</evidence>
<organism evidence="4 5">
    <name type="scientific">Somion occarium</name>
    <dbReference type="NCBI Taxonomy" id="3059160"/>
    <lineage>
        <taxon>Eukaryota</taxon>
        <taxon>Fungi</taxon>
        <taxon>Dikarya</taxon>
        <taxon>Basidiomycota</taxon>
        <taxon>Agaricomycotina</taxon>
        <taxon>Agaricomycetes</taxon>
        <taxon>Polyporales</taxon>
        <taxon>Cerrenaceae</taxon>
        <taxon>Somion</taxon>
    </lineage>
</organism>
<evidence type="ECO:0000256" key="2">
    <source>
        <dbReference type="SAM" id="MobiDB-lite"/>
    </source>
</evidence>
<dbReference type="InterPro" id="IPR015408">
    <property type="entry name" value="Znf_Mcm10/DnaG"/>
</dbReference>
<dbReference type="Gene3D" id="2.40.50.140">
    <property type="entry name" value="Nucleic acid-binding proteins"/>
    <property type="match status" value="1"/>
</dbReference>
<sequence>MESVSNRRQQKEIRQAEIRKQIASLQAQLVDVSNTSGIIIPERPCSPKRKKPDGPILAPSTPSPKRRRLDNSPRVHSTSKSRPLPSLTARISNARRQPSGGPKSAPSIPKPAPSTVLTKLASFAPNVDPAAAKQISNRSSGFSERPAPLPAEHDDDVAPEAAKRDERLTLIEDLEIGPTEHKPPFDDPIFERLEPNSGIRLSSRTLPHDDLQDYLRGRYYLSPSKLYSVVRLQPNKQGYDVPVEGDWVTIAVIAERGQLKYSKAPVGIGKDGQEEIEEKEDTLDDIALDGTSNTVKTDLRKWKGKAKEQQAAQKPSGKRYINLKLIDFGCRSSSSSTAGKSVIRGDALLSLLLFESDRVETAVDGDGKKQQIYHGGSRGAFERMSKLKEGAVVALLNPRILKPFQHSTDQPHPTNNILALTPESVDSTVVIGQSLDLGMCKAIKRDGKVCGSWCDKRVSDVCDWHITNAIKRNRAARPEFSIGTSGLSTAPKRTKPQFDPKRQWGLLPDETSSGGGSTYIVSGHIISNRPDTRSMYVGEAVGREAQAKAARAHAKDADRALQKLLRKDKEGMKYLMTAREHAKRKMDEDGASDKASTPLPKKLKSKGKGKAKQTEQSSEESDSSQSCSTSDENSKTSGKQAKSYSAHLIRNLGFDPTGKEGRKVKHTDVQKKLDALAALQASRREVDLGPRPGKKASQVRPPTNAESLSGKQGGTQTVVCLDSDSEDDLRQCEATVFGRTKQSTADAKMVNLDSSDVE</sequence>
<gene>
    <name evidence="4" type="ORF">GFSPODELE1_LOCUS2007</name>
</gene>
<feature type="region of interest" description="Disordered" evidence="2">
    <location>
        <begin position="135"/>
        <end position="155"/>
    </location>
</feature>
<feature type="compositionally biased region" description="Basic residues" evidence="2">
    <location>
        <begin position="601"/>
        <end position="611"/>
    </location>
</feature>
<feature type="compositionally biased region" description="Basic and acidic residues" evidence="2">
    <location>
        <begin position="657"/>
        <end position="669"/>
    </location>
</feature>
<dbReference type="InterPro" id="IPR012340">
    <property type="entry name" value="NA-bd_OB-fold"/>
</dbReference>
<dbReference type="PANTHER" id="PTHR13454">
    <property type="entry name" value="PROTEIN MCM10 HOMOLOG"/>
    <property type="match status" value="1"/>
</dbReference>
<feature type="compositionally biased region" description="Low complexity" evidence="2">
    <location>
        <begin position="98"/>
        <end position="107"/>
    </location>
</feature>
<evidence type="ECO:0000313" key="4">
    <source>
        <dbReference type="EMBL" id="CAL1698119.1"/>
    </source>
</evidence>
<dbReference type="Pfam" id="PF09329">
    <property type="entry name" value="zf-primase"/>
    <property type="match status" value="1"/>
</dbReference>
<keyword evidence="5" id="KW-1185">Reference proteome</keyword>
<evidence type="ECO:0000313" key="5">
    <source>
        <dbReference type="Proteomes" id="UP001497453"/>
    </source>
</evidence>
<comment type="similarity">
    <text evidence="1">Belongs to the MCM10 family.</text>
</comment>
<dbReference type="InterPro" id="IPR040184">
    <property type="entry name" value="Mcm10"/>
</dbReference>
<protein>
    <recommendedName>
        <fullName evidence="3">Zinc finger Mcm10/DnaG-type domain-containing protein</fullName>
    </recommendedName>
</protein>
<evidence type="ECO:0000259" key="3">
    <source>
        <dbReference type="Pfam" id="PF09329"/>
    </source>
</evidence>
<proteinExistence type="inferred from homology"/>
<dbReference type="EMBL" id="OZ037953">
    <property type="protein sequence ID" value="CAL1698119.1"/>
    <property type="molecule type" value="Genomic_DNA"/>
</dbReference>
<name>A0ABP1CTK0_9APHY</name>
<feature type="region of interest" description="Disordered" evidence="2">
    <location>
        <begin position="33"/>
        <end position="113"/>
    </location>
</feature>
<feature type="compositionally biased region" description="Polar residues" evidence="2">
    <location>
        <begin position="700"/>
        <end position="718"/>
    </location>
</feature>
<dbReference type="PANTHER" id="PTHR13454:SF11">
    <property type="entry name" value="PROTEIN MCM10 HOMOLOG"/>
    <property type="match status" value="1"/>
</dbReference>
<dbReference type="Proteomes" id="UP001497453">
    <property type="component" value="Chromosome 10"/>
</dbReference>
<reference evidence="5" key="1">
    <citation type="submission" date="2024-04" db="EMBL/GenBank/DDBJ databases">
        <authorList>
            <person name="Shaw F."/>
            <person name="Minotto A."/>
        </authorList>
    </citation>
    <scope>NUCLEOTIDE SEQUENCE [LARGE SCALE GENOMIC DNA]</scope>
</reference>